<feature type="transmembrane region" description="Helical" evidence="5">
    <location>
        <begin position="197"/>
        <end position="220"/>
    </location>
</feature>
<dbReference type="RefSeq" id="WP_154438945.1">
    <property type="nucleotide sequence ID" value="NZ_JAHLPJ010000001.1"/>
</dbReference>
<evidence type="ECO:0000256" key="3">
    <source>
        <dbReference type="ARBA" id="ARBA00022989"/>
    </source>
</evidence>
<dbReference type="GO" id="GO:0016020">
    <property type="term" value="C:membrane"/>
    <property type="evidence" value="ECO:0007669"/>
    <property type="project" value="UniProtKB-SubCell"/>
</dbReference>
<comment type="caution">
    <text evidence="7">The sequence shown here is derived from an EMBL/GenBank/DDBJ whole genome shotgun (WGS) entry which is preliminary data.</text>
</comment>
<feature type="transmembrane region" description="Helical" evidence="5">
    <location>
        <begin position="21"/>
        <end position="39"/>
    </location>
</feature>
<feature type="domain" description="ABC-2 type transporter transmembrane" evidence="6">
    <location>
        <begin position="20"/>
        <end position="379"/>
    </location>
</feature>
<keyword evidence="3 5" id="KW-1133">Transmembrane helix</keyword>
<keyword evidence="4 5" id="KW-0472">Membrane</keyword>
<feature type="transmembrane region" description="Helical" evidence="5">
    <location>
        <begin position="240"/>
        <end position="262"/>
    </location>
</feature>
<evidence type="ECO:0000256" key="5">
    <source>
        <dbReference type="SAM" id="Phobius"/>
    </source>
</evidence>
<evidence type="ECO:0000256" key="2">
    <source>
        <dbReference type="ARBA" id="ARBA00022692"/>
    </source>
</evidence>
<comment type="subcellular location">
    <subcellularLocation>
        <location evidence="1">Membrane</location>
        <topology evidence="1">Multi-pass membrane protein</topology>
    </subcellularLocation>
</comment>
<evidence type="ECO:0000256" key="1">
    <source>
        <dbReference type="ARBA" id="ARBA00004141"/>
    </source>
</evidence>
<keyword evidence="2 5" id="KW-0812">Transmembrane</keyword>
<gene>
    <name evidence="7" type="ORF">FYJ83_03445</name>
</gene>
<evidence type="ECO:0000313" key="8">
    <source>
        <dbReference type="Proteomes" id="UP000469523"/>
    </source>
</evidence>
<feature type="transmembrane region" description="Helical" evidence="5">
    <location>
        <begin position="307"/>
        <end position="325"/>
    </location>
</feature>
<sequence>MKLLAYLKVALKGLIKEFPSFVLSYAIFPIILALVMGYVQKDMFTPAINDPIFSIIIVDEDNTGESKGLISFLSSGEMSKVLTIEPTDSDKFDYTLRIPEGYRNSLLGKNPASIKIEAKEKSSTTMGNILVNIIDKYNLEISQKLVIEKGFEGNSLSEENKESLMMEINHILNNIYSTNSIENNIYEVRKSLSSFEYYSITFLNFSFIVFLMAVIASDSLEKENGLYSRIMSTSMTRIQYFNYGFMSNYLTIIVANLIYVGAFRLSRLSFQGSLPILLLIVLVQSLMITIIGSLISTLFKKKYGIPILQVFLVVQMIFGGMIGPLDKWNSSPIFSFFAKFKPDAVIVNSYRNYIINNNLSSIYNYLFIMLGISMILYLVNLLLIQMKWGVNR</sequence>
<dbReference type="Proteomes" id="UP000469523">
    <property type="component" value="Unassembled WGS sequence"/>
</dbReference>
<accession>A0A6N7XEL8</accession>
<evidence type="ECO:0000313" key="7">
    <source>
        <dbReference type="EMBL" id="MSU00521.1"/>
    </source>
</evidence>
<name>A0A6N7XEL8_9FIRM</name>
<organism evidence="7 8">
    <name type="scientific">Tissierella pigra</name>
    <dbReference type="NCBI Taxonomy" id="2607614"/>
    <lineage>
        <taxon>Bacteria</taxon>
        <taxon>Bacillati</taxon>
        <taxon>Bacillota</taxon>
        <taxon>Tissierellia</taxon>
        <taxon>Tissierellales</taxon>
        <taxon>Tissierellaceae</taxon>
        <taxon>Tissierella</taxon>
    </lineage>
</organism>
<feature type="transmembrane region" description="Helical" evidence="5">
    <location>
        <begin position="362"/>
        <end position="384"/>
    </location>
</feature>
<dbReference type="PANTHER" id="PTHR43027:SF1">
    <property type="entry name" value="DOXORUBICIN RESISTANCE ABC TRANSPORTER PERMEASE PROTEIN DRRC-RELATED"/>
    <property type="match status" value="1"/>
</dbReference>
<keyword evidence="8" id="KW-1185">Reference proteome</keyword>
<dbReference type="PANTHER" id="PTHR43027">
    <property type="entry name" value="DOXORUBICIN RESISTANCE ABC TRANSPORTER PERMEASE PROTEIN DRRC-RELATED"/>
    <property type="match status" value="1"/>
</dbReference>
<evidence type="ECO:0000256" key="4">
    <source>
        <dbReference type="ARBA" id="ARBA00023136"/>
    </source>
</evidence>
<dbReference type="EMBL" id="VUNQ01000004">
    <property type="protein sequence ID" value="MSU00521.1"/>
    <property type="molecule type" value="Genomic_DNA"/>
</dbReference>
<proteinExistence type="predicted"/>
<dbReference type="InterPro" id="IPR013525">
    <property type="entry name" value="ABC2_TM"/>
</dbReference>
<dbReference type="GO" id="GO:0140359">
    <property type="term" value="F:ABC-type transporter activity"/>
    <property type="evidence" value="ECO:0007669"/>
    <property type="project" value="InterPro"/>
</dbReference>
<evidence type="ECO:0000259" key="6">
    <source>
        <dbReference type="Pfam" id="PF12698"/>
    </source>
</evidence>
<reference evidence="7 8" key="1">
    <citation type="submission" date="2019-09" db="EMBL/GenBank/DDBJ databases">
        <title>In-depth cultivation of the pig gut microbiome towards novel bacterial diversity and tailored functional studies.</title>
        <authorList>
            <person name="Wylensek D."/>
            <person name="Hitch T.C.A."/>
            <person name="Clavel T."/>
        </authorList>
    </citation>
    <scope>NUCLEOTIDE SEQUENCE [LARGE SCALE GENOMIC DNA]</scope>
    <source>
        <strain evidence="7 8">WCA3-693-APC-4?</strain>
    </source>
</reference>
<dbReference type="InterPro" id="IPR052902">
    <property type="entry name" value="ABC-2_transporter"/>
</dbReference>
<dbReference type="AlphaFoldDB" id="A0A6N7XEL8"/>
<protein>
    <submittedName>
        <fullName evidence="7">ABC transporter permease</fullName>
    </submittedName>
</protein>
<dbReference type="Pfam" id="PF12698">
    <property type="entry name" value="ABC2_membrane_3"/>
    <property type="match status" value="1"/>
</dbReference>
<feature type="transmembrane region" description="Helical" evidence="5">
    <location>
        <begin position="274"/>
        <end position="295"/>
    </location>
</feature>
<dbReference type="Gene3D" id="3.40.1710.10">
    <property type="entry name" value="abc type-2 transporter like domain"/>
    <property type="match status" value="1"/>
</dbReference>